<protein>
    <submittedName>
        <fullName evidence="1">Uncharacterized protein</fullName>
    </submittedName>
</protein>
<organism evidence="1 2">
    <name type="scientific">Rhodocollybia butyracea</name>
    <dbReference type="NCBI Taxonomy" id="206335"/>
    <lineage>
        <taxon>Eukaryota</taxon>
        <taxon>Fungi</taxon>
        <taxon>Dikarya</taxon>
        <taxon>Basidiomycota</taxon>
        <taxon>Agaricomycotina</taxon>
        <taxon>Agaricomycetes</taxon>
        <taxon>Agaricomycetidae</taxon>
        <taxon>Agaricales</taxon>
        <taxon>Marasmiineae</taxon>
        <taxon>Omphalotaceae</taxon>
        <taxon>Rhodocollybia</taxon>
    </lineage>
</organism>
<sequence>MMLPEEILYVVVSYLVSNPRFIERKSLDPHWRYDRSRSKLVSLSLANSQLRRICMPILFAYIEVRGLYGDLEKLTSHCVANQAFASCIKTIDYYCYNPDKIDTLRHLFARLNNLSHFILNQVVLDKSLLDTVRRHSAPTVILASHSLTSKALSVVNTESLPDAILDYARIYDEEGEALLVKHLEFGIKVKCLTILPKLLYKSFGLCQFRGLCELELWLASSPVDISWLPEFIDGHPLLHKIRFSNSHVWNMNKTIPFILPFIEAIETEGIVNTLELKAFSVTRNKQTAPSMTDLSGWHVTGLWLCITEWSSGRILQLANSVFPHISTLTIGNPLPAISSSRINTEELATLLRLFSSLQYVNFQYLFTPSSPVHAYGPAPKHDALIEYTSSIVQHIPTIETFLMQEIRLQAWIDVEDDGKVGRLCSLGESEKNHLFSLYV</sequence>
<dbReference type="OrthoDB" id="2954128at2759"/>
<dbReference type="EMBL" id="JADNRY010000072">
    <property type="protein sequence ID" value="KAF9067498.1"/>
    <property type="molecule type" value="Genomic_DNA"/>
</dbReference>
<dbReference type="AlphaFoldDB" id="A0A9P5PQ97"/>
<keyword evidence="2" id="KW-1185">Reference proteome</keyword>
<dbReference type="Proteomes" id="UP000772434">
    <property type="component" value="Unassembled WGS sequence"/>
</dbReference>
<evidence type="ECO:0000313" key="2">
    <source>
        <dbReference type="Proteomes" id="UP000772434"/>
    </source>
</evidence>
<accession>A0A9P5PQ97</accession>
<gene>
    <name evidence="1" type="ORF">BDP27DRAFT_1403787</name>
</gene>
<proteinExistence type="predicted"/>
<evidence type="ECO:0000313" key="1">
    <source>
        <dbReference type="EMBL" id="KAF9067498.1"/>
    </source>
</evidence>
<name>A0A9P5PQ97_9AGAR</name>
<reference evidence="1" key="1">
    <citation type="submission" date="2020-11" db="EMBL/GenBank/DDBJ databases">
        <authorList>
            <consortium name="DOE Joint Genome Institute"/>
            <person name="Ahrendt S."/>
            <person name="Riley R."/>
            <person name="Andreopoulos W."/>
            <person name="Labutti K."/>
            <person name="Pangilinan J."/>
            <person name="Ruiz-Duenas F.J."/>
            <person name="Barrasa J.M."/>
            <person name="Sanchez-Garcia M."/>
            <person name="Camarero S."/>
            <person name="Miyauchi S."/>
            <person name="Serrano A."/>
            <person name="Linde D."/>
            <person name="Babiker R."/>
            <person name="Drula E."/>
            <person name="Ayuso-Fernandez I."/>
            <person name="Pacheco R."/>
            <person name="Padilla G."/>
            <person name="Ferreira P."/>
            <person name="Barriuso J."/>
            <person name="Kellner H."/>
            <person name="Castanera R."/>
            <person name="Alfaro M."/>
            <person name="Ramirez L."/>
            <person name="Pisabarro A.G."/>
            <person name="Kuo A."/>
            <person name="Tritt A."/>
            <person name="Lipzen A."/>
            <person name="He G."/>
            <person name="Yan M."/>
            <person name="Ng V."/>
            <person name="Cullen D."/>
            <person name="Martin F."/>
            <person name="Rosso M.-N."/>
            <person name="Henrissat B."/>
            <person name="Hibbett D."/>
            <person name="Martinez A.T."/>
            <person name="Grigoriev I.V."/>
        </authorList>
    </citation>
    <scope>NUCLEOTIDE SEQUENCE</scope>
    <source>
        <strain evidence="1">AH 40177</strain>
    </source>
</reference>
<comment type="caution">
    <text evidence="1">The sequence shown here is derived from an EMBL/GenBank/DDBJ whole genome shotgun (WGS) entry which is preliminary data.</text>
</comment>